<dbReference type="RefSeq" id="WP_004577626.1">
    <property type="nucleotide sequence ID" value="NZ_AP015031.1"/>
</dbReference>
<gene>
    <name evidence="7" type="ORF">KF715C_pB280</name>
</gene>
<keyword evidence="3 5" id="KW-1133">Transmembrane helix</keyword>
<keyword evidence="4 5" id="KW-0472">Membrane</keyword>
<sequence length="174" mass="18481">MKIGSKLLTVAQRIAATTTDLALVSLVLGGSLALLVSIMAHNAHIDMSGPFDAATPGLSWTEGAALSLAPYFLVLLPLVWLIYEATLTRTCQGTTAGKLLFRVRTISLTGNLATWQCILRTTLKIMSVLLLLSIGHPLALAGVLAVYVAVPVFTVKTQFIFDLLASTTVAKRGM</sequence>
<proteinExistence type="predicted"/>
<name>A0A1L7NNV8_PSEPU</name>
<dbReference type="GO" id="GO:0016020">
    <property type="term" value="C:membrane"/>
    <property type="evidence" value="ECO:0007669"/>
    <property type="project" value="UniProtKB-SubCell"/>
</dbReference>
<feature type="domain" description="RDD" evidence="6">
    <location>
        <begin position="10"/>
        <end position="165"/>
    </location>
</feature>
<keyword evidence="7" id="KW-0614">Plasmid</keyword>
<dbReference type="Proteomes" id="UP000218731">
    <property type="component" value="Plasmid pKF715B"/>
</dbReference>
<evidence type="ECO:0000256" key="1">
    <source>
        <dbReference type="ARBA" id="ARBA00004141"/>
    </source>
</evidence>
<dbReference type="AlphaFoldDB" id="A0A1L7NNV8"/>
<geneLocation type="plasmid" evidence="8">
    <name>pkf715b dna</name>
</geneLocation>
<accession>A0A1L7NNV8</accession>
<evidence type="ECO:0000256" key="5">
    <source>
        <dbReference type="SAM" id="Phobius"/>
    </source>
</evidence>
<evidence type="ECO:0000313" key="7">
    <source>
        <dbReference type="EMBL" id="BAW27134.1"/>
    </source>
</evidence>
<dbReference type="InterPro" id="IPR010432">
    <property type="entry name" value="RDD"/>
</dbReference>
<feature type="transmembrane region" description="Helical" evidence="5">
    <location>
        <begin position="128"/>
        <end position="150"/>
    </location>
</feature>
<feature type="transmembrane region" description="Helical" evidence="5">
    <location>
        <begin position="63"/>
        <end position="83"/>
    </location>
</feature>
<dbReference type="Pfam" id="PF06271">
    <property type="entry name" value="RDD"/>
    <property type="match status" value="1"/>
</dbReference>
<evidence type="ECO:0000256" key="3">
    <source>
        <dbReference type="ARBA" id="ARBA00022989"/>
    </source>
</evidence>
<evidence type="ECO:0000313" key="8">
    <source>
        <dbReference type="Proteomes" id="UP000218731"/>
    </source>
</evidence>
<protein>
    <submittedName>
        <fullName evidence="7">RDD domain-containing protein</fullName>
    </submittedName>
</protein>
<organism evidence="7 8">
    <name type="scientific">Pseudomonas putida</name>
    <name type="common">Arthrobacter siderocapsulatus</name>
    <dbReference type="NCBI Taxonomy" id="303"/>
    <lineage>
        <taxon>Bacteria</taxon>
        <taxon>Pseudomonadati</taxon>
        <taxon>Pseudomonadota</taxon>
        <taxon>Gammaproteobacteria</taxon>
        <taxon>Pseudomonadales</taxon>
        <taxon>Pseudomonadaceae</taxon>
        <taxon>Pseudomonas</taxon>
    </lineage>
</organism>
<evidence type="ECO:0000259" key="6">
    <source>
        <dbReference type="Pfam" id="PF06271"/>
    </source>
</evidence>
<reference evidence="7 8" key="1">
    <citation type="submission" date="2015-11" db="EMBL/GenBank/DDBJ databases">
        <title>Complete genome sequencing of a biphenyl-degrading bacterium, Pseudomonas putida KF715 (=NBRC110667).</title>
        <authorList>
            <person name="Suenaga H."/>
            <person name="Fujihara N."/>
            <person name="Watanabe T."/>
            <person name="Hirose J."/>
            <person name="Kimura N."/>
            <person name="Yamazoe A."/>
            <person name="Hosoyama A."/>
            <person name="Shimodaira J."/>
            <person name="Furukawa K."/>
        </authorList>
    </citation>
    <scope>NUCLEOTIDE SEQUENCE [LARGE SCALE GENOMIC DNA]</scope>
    <source>
        <strain evidence="7 8">KF715</strain>
        <plasmid evidence="8">Plasmid pkf715b dna</plasmid>
    </source>
</reference>
<feature type="transmembrane region" description="Helical" evidence="5">
    <location>
        <begin position="21"/>
        <end position="43"/>
    </location>
</feature>
<comment type="subcellular location">
    <subcellularLocation>
        <location evidence="1">Membrane</location>
        <topology evidence="1">Multi-pass membrane protein</topology>
    </subcellularLocation>
</comment>
<dbReference type="EMBL" id="AP015031">
    <property type="protein sequence ID" value="BAW27134.1"/>
    <property type="molecule type" value="Genomic_DNA"/>
</dbReference>
<evidence type="ECO:0000256" key="4">
    <source>
        <dbReference type="ARBA" id="ARBA00023136"/>
    </source>
</evidence>
<evidence type="ECO:0000256" key="2">
    <source>
        <dbReference type="ARBA" id="ARBA00022692"/>
    </source>
</evidence>
<keyword evidence="2 5" id="KW-0812">Transmembrane</keyword>